<organism evidence="2 3">
    <name type="scientific">Achromobacter piechaudii ATCC 43553</name>
    <dbReference type="NCBI Taxonomy" id="742159"/>
    <lineage>
        <taxon>Bacteria</taxon>
        <taxon>Pseudomonadati</taxon>
        <taxon>Pseudomonadota</taxon>
        <taxon>Betaproteobacteria</taxon>
        <taxon>Burkholderiales</taxon>
        <taxon>Alcaligenaceae</taxon>
        <taxon>Achromobacter</taxon>
    </lineage>
</organism>
<name>D4X5Q1_9BURK</name>
<keyword evidence="1" id="KW-0812">Transmembrane</keyword>
<dbReference type="Proteomes" id="UP000004510">
    <property type="component" value="Unassembled WGS sequence"/>
</dbReference>
<gene>
    <name evidence="2" type="ORF">HMPREF0004_0798</name>
</gene>
<dbReference type="AlphaFoldDB" id="D4X5Q1"/>
<feature type="transmembrane region" description="Helical" evidence="1">
    <location>
        <begin position="21"/>
        <end position="41"/>
    </location>
</feature>
<dbReference type="HOGENOM" id="CLU_3194787_0_0_4"/>
<keyword evidence="1" id="KW-0472">Membrane</keyword>
<comment type="caution">
    <text evidence="2">The sequence shown here is derived from an EMBL/GenBank/DDBJ whole genome shotgun (WGS) entry which is preliminary data.</text>
</comment>
<evidence type="ECO:0000313" key="2">
    <source>
        <dbReference type="EMBL" id="EFF77839.1"/>
    </source>
</evidence>
<keyword evidence="1" id="KW-1133">Transmembrane helix</keyword>
<protein>
    <submittedName>
        <fullName evidence="2">Uncharacterized protein</fullName>
    </submittedName>
</protein>
<evidence type="ECO:0000313" key="3">
    <source>
        <dbReference type="Proteomes" id="UP000004510"/>
    </source>
</evidence>
<evidence type="ECO:0000256" key="1">
    <source>
        <dbReference type="SAM" id="Phobius"/>
    </source>
</evidence>
<reference evidence="3" key="1">
    <citation type="submission" date="2010-03" db="EMBL/GenBank/DDBJ databases">
        <title>Complete sequence of Mobiluncus curtisii ATCC 43063.</title>
        <authorList>
            <person name="Muzny D."/>
            <person name="Qin X."/>
            <person name="Deng J."/>
            <person name="Jiang H."/>
            <person name="Liu Y."/>
            <person name="Qu J."/>
            <person name="Song X.-Z."/>
            <person name="Zhang L."/>
            <person name="Thornton R."/>
            <person name="Coyle M."/>
            <person name="Francisco L."/>
            <person name="Jackson L."/>
            <person name="Javaid M."/>
            <person name="Korchina V."/>
            <person name="Kovar C."/>
            <person name="Mata R."/>
            <person name="Mathew T."/>
            <person name="Ngo R."/>
            <person name="Nguyen L."/>
            <person name="Nguyen N."/>
            <person name="Okwuonu G."/>
            <person name="Ongeri F."/>
            <person name="Pham C."/>
            <person name="Simmons D."/>
            <person name="Wilczek-Boney K."/>
            <person name="Hale W."/>
            <person name="Jakkamsetti A."/>
            <person name="Pham P."/>
            <person name="Ruth R."/>
            <person name="San Lucas F."/>
            <person name="Warren J."/>
            <person name="Zhang J."/>
            <person name="Zhao Z."/>
            <person name="Zhou C."/>
            <person name="Zhu D."/>
            <person name="Lee S."/>
            <person name="Bess C."/>
            <person name="Blankenburg K."/>
            <person name="Forbes L."/>
            <person name="Fu Q."/>
            <person name="Gubbala S."/>
            <person name="Hirani K."/>
            <person name="Jayaseelan J.C."/>
            <person name="Lara F."/>
            <person name="Munidasa M."/>
            <person name="Palculict T."/>
            <person name="Patil S."/>
            <person name="Pu L.-L."/>
            <person name="Saada N."/>
            <person name="Tang L."/>
            <person name="Weissenberger G."/>
            <person name="Zhu Y."/>
            <person name="Hemphill L."/>
            <person name="Shang Y."/>
            <person name="Youmans B."/>
            <person name="Ayvaz T."/>
            <person name="Ross M."/>
            <person name="Santibanez J."/>
            <person name="Aqrawi P."/>
            <person name="Gross S."/>
            <person name="Joshi V."/>
            <person name="Fowler G."/>
            <person name="Nazareth L."/>
            <person name="Reid J."/>
            <person name="Worley K."/>
            <person name="Petrosino J."/>
            <person name="Highlander S."/>
            <person name="Gibbs R."/>
            <person name="Gibbs R."/>
        </authorList>
    </citation>
    <scope>NUCLEOTIDE SEQUENCE [LARGE SCALE GENOMIC DNA]</scope>
    <source>
        <strain evidence="3">ATCC 43553</strain>
    </source>
</reference>
<proteinExistence type="predicted"/>
<dbReference type="EMBL" id="ADMS01000019">
    <property type="protein sequence ID" value="EFF77839.1"/>
    <property type="molecule type" value="Genomic_DNA"/>
</dbReference>
<accession>D4X5Q1</accession>
<sequence>MPLKPFALKSSNYRIGHHLRYSTFFFCNSISMLIFLVHTGWGKNG</sequence>